<dbReference type="PANTHER" id="PTHR10000:SF53">
    <property type="entry name" value="5-AMINO-6-(5-PHOSPHO-D-RIBITYLAMINO)URACIL PHOSPHATASE YBJI-RELATED"/>
    <property type="match status" value="1"/>
</dbReference>
<accession>A0AAJ4SK56</accession>
<evidence type="ECO:0000313" key="1">
    <source>
        <dbReference type="EMBL" id="RTX75370.1"/>
    </source>
</evidence>
<protein>
    <submittedName>
        <fullName evidence="1">HAD-IIB family hydrolase</fullName>
    </submittedName>
</protein>
<dbReference type="RefSeq" id="WP_126476340.1">
    <property type="nucleotide sequence ID" value="NZ_RXWV01000003.1"/>
</dbReference>
<dbReference type="NCBIfam" id="TIGR01484">
    <property type="entry name" value="HAD-SF-IIB"/>
    <property type="match status" value="1"/>
</dbReference>
<reference evidence="1 2" key="1">
    <citation type="submission" date="2018-10" db="EMBL/GenBank/DDBJ databases">
        <title>A collection Staphylococci species genome sequencing.</title>
        <authorList>
            <person name="Cole K."/>
        </authorList>
    </citation>
    <scope>NUCLEOTIDE SEQUENCE [LARGE SCALE GENOMIC DNA]</scope>
    <source>
        <strain evidence="2">NCTC 12218</strain>
    </source>
</reference>
<dbReference type="GO" id="GO:0000287">
    <property type="term" value="F:magnesium ion binding"/>
    <property type="evidence" value="ECO:0007669"/>
    <property type="project" value="TreeGrafter"/>
</dbReference>
<name>A0AAJ4SK56_MAMSC</name>
<dbReference type="Pfam" id="PF08282">
    <property type="entry name" value="Hydrolase_3"/>
    <property type="match status" value="1"/>
</dbReference>
<sequence length="247" mass="28315">MIFVMDVDGTICFNGLFIEDILHSEIERIGKNHQIIFASARPIRDLLPVVKGFESPILIGGNGSIVSIDNEVSVVKSIPNNAFDYIKSLIIKNDLEYIIDGSFDYSANVNPNNKIYRQLDPDHLAKNVKIEEIDEPIKIILINLNDDIFEMIKNNLEKYESTLSINYHKRENNIDITAQNINKYTTLKSIIHDKSYIAYGNDINDYELLKHADTAYYVSEDNQEIPLDNVNIIQNDAYSVVESMKYY</sequence>
<dbReference type="InterPro" id="IPR006379">
    <property type="entry name" value="HAD-SF_hydro_IIB"/>
</dbReference>
<dbReference type="AlphaFoldDB" id="A0AAJ4SK56"/>
<organism evidence="1 2">
    <name type="scientific">Mammaliicoccus sciuri</name>
    <name type="common">Staphylococcus sciuri</name>
    <dbReference type="NCBI Taxonomy" id="1296"/>
    <lineage>
        <taxon>Bacteria</taxon>
        <taxon>Bacillati</taxon>
        <taxon>Bacillota</taxon>
        <taxon>Bacilli</taxon>
        <taxon>Bacillales</taxon>
        <taxon>Staphylococcaceae</taxon>
        <taxon>Mammaliicoccus</taxon>
    </lineage>
</organism>
<dbReference type="GO" id="GO:0016791">
    <property type="term" value="F:phosphatase activity"/>
    <property type="evidence" value="ECO:0007669"/>
    <property type="project" value="TreeGrafter"/>
</dbReference>
<dbReference type="SUPFAM" id="SSF56784">
    <property type="entry name" value="HAD-like"/>
    <property type="match status" value="1"/>
</dbReference>
<dbReference type="Gene3D" id="3.30.1240.10">
    <property type="match status" value="1"/>
</dbReference>
<evidence type="ECO:0000313" key="2">
    <source>
        <dbReference type="Proteomes" id="UP000274792"/>
    </source>
</evidence>
<dbReference type="GO" id="GO:0005829">
    <property type="term" value="C:cytosol"/>
    <property type="evidence" value="ECO:0007669"/>
    <property type="project" value="TreeGrafter"/>
</dbReference>
<dbReference type="EMBL" id="RXWV01000003">
    <property type="protein sequence ID" value="RTX75370.1"/>
    <property type="molecule type" value="Genomic_DNA"/>
</dbReference>
<dbReference type="Proteomes" id="UP000274792">
    <property type="component" value="Unassembled WGS sequence"/>
</dbReference>
<gene>
    <name evidence="1" type="ORF">CD117_00460</name>
</gene>
<dbReference type="PANTHER" id="PTHR10000">
    <property type="entry name" value="PHOSPHOSERINE PHOSPHATASE"/>
    <property type="match status" value="1"/>
</dbReference>
<keyword evidence="1" id="KW-0378">Hydrolase</keyword>
<dbReference type="InterPro" id="IPR036412">
    <property type="entry name" value="HAD-like_sf"/>
</dbReference>
<dbReference type="Gene3D" id="3.40.50.1000">
    <property type="entry name" value="HAD superfamily/HAD-like"/>
    <property type="match status" value="1"/>
</dbReference>
<dbReference type="InterPro" id="IPR023214">
    <property type="entry name" value="HAD_sf"/>
</dbReference>
<comment type="caution">
    <text evidence="1">The sequence shown here is derived from an EMBL/GenBank/DDBJ whole genome shotgun (WGS) entry which is preliminary data.</text>
</comment>
<proteinExistence type="predicted"/>